<reference evidence="1" key="1">
    <citation type="submission" date="2023-03" db="EMBL/GenBank/DDBJ databases">
        <title>Massive genome expansion in bonnet fungi (Mycena s.s.) driven by repeated elements and novel gene families across ecological guilds.</title>
        <authorList>
            <consortium name="Lawrence Berkeley National Laboratory"/>
            <person name="Harder C.B."/>
            <person name="Miyauchi S."/>
            <person name="Viragh M."/>
            <person name="Kuo A."/>
            <person name="Thoen E."/>
            <person name="Andreopoulos B."/>
            <person name="Lu D."/>
            <person name="Skrede I."/>
            <person name="Drula E."/>
            <person name="Henrissat B."/>
            <person name="Morin E."/>
            <person name="Kohler A."/>
            <person name="Barry K."/>
            <person name="LaButti K."/>
            <person name="Morin E."/>
            <person name="Salamov A."/>
            <person name="Lipzen A."/>
            <person name="Mereny Z."/>
            <person name="Hegedus B."/>
            <person name="Baldrian P."/>
            <person name="Stursova M."/>
            <person name="Weitz H."/>
            <person name="Taylor A."/>
            <person name="Grigoriev I.V."/>
            <person name="Nagy L.G."/>
            <person name="Martin F."/>
            <person name="Kauserud H."/>
        </authorList>
    </citation>
    <scope>NUCLEOTIDE SEQUENCE</scope>
    <source>
        <strain evidence="1">9144</strain>
    </source>
</reference>
<dbReference type="EMBL" id="JARJCW010000111">
    <property type="protein sequence ID" value="KAJ7193139.1"/>
    <property type="molecule type" value="Genomic_DNA"/>
</dbReference>
<protein>
    <submittedName>
        <fullName evidence="1">Uncharacterized protein</fullName>
    </submittedName>
</protein>
<evidence type="ECO:0000313" key="2">
    <source>
        <dbReference type="Proteomes" id="UP001219525"/>
    </source>
</evidence>
<dbReference type="AlphaFoldDB" id="A0AAD6URU8"/>
<evidence type="ECO:0000313" key="1">
    <source>
        <dbReference type="EMBL" id="KAJ7193139.1"/>
    </source>
</evidence>
<dbReference type="Proteomes" id="UP001219525">
    <property type="component" value="Unassembled WGS sequence"/>
</dbReference>
<name>A0AAD6URU8_9AGAR</name>
<keyword evidence="2" id="KW-1185">Reference proteome</keyword>
<accession>A0AAD6URU8</accession>
<proteinExistence type="predicted"/>
<sequence length="205" mass="22852">MPSIPPEVVLTSLQPVLLLGPVSALREYRRWLQPPQRLLPQPVDQPLAPACRRPRGFPPPCTFRPLCQAQMHPPERRRASELSDDRLGVFSPDSAAGLPAISWKCYLLQHLCRRPAIFAGMSRHLVVPGALRRSVGRSRFATAPRPLSRGGCAVEFPRMPNRPQQHSTPRLPLLCSPGVELASATPRANCGQYHFETRRKIAVEL</sequence>
<gene>
    <name evidence="1" type="ORF">GGX14DRAFT_478980</name>
</gene>
<comment type="caution">
    <text evidence="1">The sequence shown here is derived from an EMBL/GenBank/DDBJ whole genome shotgun (WGS) entry which is preliminary data.</text>
</comment>
<organism evidence="1 2">
    <name type="scientific">Mycena pura</name>
    <dbReference type="NCBI Taxonomy" id="153505"/>
    <lineage>
        <taxon>Eukaryota</taxon>
        <taxon>Fungi</taxon>
        <taxon>Dikarya</taxon>
        <taxon>Basidiomycota</taxon>
        <taxon>Agaricomycotina</taxon>
        <taxon>Agaricomycetes</taxon>
        <taxon>Agaricomycetidae</taxon>
        <taxon>Agaricales</taxon>
        <taxon>Marasmiineae</taxon>
        <taxon>Mycenaceae</taxon>
        <taxon>Mycena</taxon>
    </lineage>
</organism>